<dbReference type="PANTHER" id="PTHR46558">
    <property type="entry name" value="TRACRIPTIONAL REGULATORY PROTEIN-RELATED-RELATED"/>
    <property type="match status" value="1"/>
</dbReference>
<dbReference type="InterPro" id="IPR001387">
    <property type="entry name" value="Cro/C1-type_HTH"/>
</dbReference>
<evidence type="ECO:0000313" key="4">
    <source>
        <dbReference type="Proteomes" id="UP000182321"/>
    </source>
</evidence>
<dbReference type="AlphaFoldDB" id="A0A1H7M349"/>
<dbReference type="PROSITE" id="PS50943">
    <property type="entry name" value="HTH_CROC1"/>
    <property type="match status" value="1"/>
</dbReference>
<dbReference type="GO" id="GO:0003677">
    <property type="term" value="F:DNA binding"/>
    <property type="evidence" value="ECO:0007669"/>
    <property type="project" value="UniProtKB-KW"/>
</dbReference>
<dbReference type="SUPFAM" id="SSF47413">
    <property type="entry name" value="lambda repressor-like DNA-binding domains"/>
    <property type="match status" value="1"/>
</dbReference>
<reference evidence="4" key="1">
    <citation type="submission" date="2016-10" db="EMBL/GenBank/DDBJ databases">
        <authorList>
            <person name="Varghese N."/>
        </authorList>
    </citation>
    <scope>NUCLEOTIDE SEQUENCE [LARGE SCALE GENOMIC DNA]</scope>
    <source>
        <strain evidence="4">ACV-9</strain>
    </source>
</reference>
<protein>
    <submittedName>
        <fullName evidence="3">Helix-turn-helix</fullName>
    </submittedName>
</protein>
<evidence type="ECO:0000256" key="1">
    <source>
        <dbReference type="ARBA" id="ARBA00023125"/>
    </source>
</evidence>
<dbReference type="SMART" id="SM00530">
    <property type="entry name" value="HTH_XRE"/>
    <property type="match status" value="1"/>
</dbReference>
<dbReference type="Proteomes" id="UP000182321">
    <property type="component" value="Unassembled WGS sequence"/>
</dbReference>
<keyword evidence="4" id="KW-1185">Reference proteome</keyword>
<dbReference type="Gene3D" id="1.10.260.40">
    <property type="entry name" value="lambda repressor-like DNA-binding domains"/>
    <property type="match status" value="1"/>
</dbReference>
<name>A0A1H7M349_9FIRM</name>
<dbReference type="Pfam" id="PF01381">
    <property type="entry name" value="HTH_3"/>
    <property type="match status" value="1"/>
</dbReference>
<dbReference type="PANTHER" id="PTHR46558:SF11">
    <property type="entry name" value="HTH-TYPE TRANSCRIPTIONAL REGULATOR XRE"/>
    <property type="match status" value="1"/>
</dbReference>
<dbReference type="RefSeq" id="WP_074792250.1">
    <property type="nucleotide sequence ID" value="NZ_FNZX01000020.1"/>
</dbReference>
<dbReference type="CDD" id="cd00093">
    <property type="entry name" value="HTH_XRE"/>
    <property type="match status" value="1"/>
</dbReference>
<keyword evidence="1" id="KW-0238">DNA-binding</keyword>
<feature type="domain" description="HTH cro/C1-type" evidence="2">
    <location>
        <begin position="10"/>
        <end position="64"/>
    </location>
</feature>
<gene>
    <name evidence="3" type="ORF">SAMN02910377_02537</name>
</gene>
<sequence length="113" mass="12821">MADEIIAKRITAARENLGITKAEASRRLNLSKIGYCRYEYGDRTPSMQTLEVIAQCFNTSVDYLTGKTDDISPDRIVIDKNVNPEIFSLVQKLSGYDNKTIRRIITYASQILK</sequence>
<dbReference type="EMBL" id="FNZX01000020">
    <property type="protein sequence ID" value="SEL05666.1"/>
    <property type="molecule type" value="Genomic_DNA"/>
</dbReference>
<organism evidence="3 4">
    <name type="scientific">Pseudobutyrivibrio ruminis</name>
    <dbReference type="NCBI Taxonomy" id="46206"/>
    <lineage>
        <taxon>Bacteria</taxon>
        <taxon>Bacillati</taxon>
        <taxon>Bacillota</taxon>
        <taxon>Clostridia</taxon>
        <taxon>Lachnospirales</taxon>
        <taxon>Lachnospiraceae</taxon>
        <taxon>Pseudobutyrivibrio</taxon>
    </lineage>
</organism>
<dbReference type="InterPro" id="IPR010982">
    <property type="entry name" value="Lambda_DNA-bd_dom_sf"/>
</dbReference>
<evidence type="ECO:0000313" key="3">
    <source>
        <dbReference type="EMBL" id="SEL05666.1"/>
    </source>
</evidence>
<evidence type="ECO:0000259" key="2">
    <source>
        <dbReference type="PROSITE" id="PS50943"/>
    </source>
</evidence>
<proteinExistence type="predicted"/>
<accession>A0A1H7M349</accession>